<evidence type="ECO:0000313" key="2">
    <source>
        <dbReference type="Proteomes" id="UP001457282"/>
    </source>
</evidence>
<comment type="caution">
    <text evidence="1">The sequence shown here is derived from an EMBL/GenBank/DDBJ whole genome shotgun (WGS) entry which is preliminary data.</text>
</comment>
<keyword evidence="2" id="KW-1185">Reference proteome</keyword>
<dbReference type="AlphaFoldDB" id="A0AAW1W3R6"/>
<proteinExistence type="predicted"/>
<reference evidence="1 2" key="1">
    <citation type="journal article" date="2023" name="G3 (Bethesda)">
        <title>A chromosome-length genome assembly and annotation of blackberry (Rubus argutus, cv. 'Hillquist').</title>
        <authorList>
            <person name="Bruna T."/>
            <person name="Aryal R."/>
            <person name="Dudchenko O."/>
            <person name="Sargent D.J."/>
            <person name="Mead D."/>
            <person name="Buti M."/>
            <person name="Cavallini A."/>
            <person name="Hytonen T."/>
            <person name="Andres J."/>
            <person name="Pham M."/>
            <person name="Weisz D."/>
            <person name="Mascagni F."/>
            <person name="Usai G."/>
            <person name="Natali L."/>
            <person name="Bassil N."/>
            <person name="Fernandez G.E."/>
            <person name="Lomsadze A."/>
            <person name="Armour M."/>
            <person name="Olukolu B."/>
            <person name="Poorten T."/>
            <person name="Britton C."/>
            <person name="Davik J."/>
            <person name="Ashrafi H."/>
            <person name="Aiden E.L."/>
            <person name="Borodovsky M."/>
            <person name="Worthington M."/>
        </authorList>
    </citation>
    <scope>NUCLEOTIDE SEQUENCE [LARGE SCALE GENOMIC DNA]</scope>
    <source>
        <strain evidence="1">PI 553951</strain>
    </source>
</reference>
<accession>A0AAW1W3R6</accession>
<dbReference type="Proteomes" id="UP001457282">
    <property type="component" value="Unassembled WGS sequence"/>
</dbReference>
<sequence length="86" mass="9901">MKQSILPFHFTKPVNSFIHCSESEHLFYVHSAAAPVNMSKKKKPKPFHCSQCKPNPRYFCSATSLSDHIKDVNDCHDKKKKKQQGK</sequence>
<protein>
    <recommendedName>
        <fullName evidence="3">C2H2-type domain-containing protein</fullName>
    </recommendedName>
</protein>
<gene>
    <name evidence="1" type="ORF">M0R45_037992</name>
</gene>
<evidence type="ECO:0000313" key="1">
    <source>
        <dbReference type="EMBL" id="KAK9914201.1"/>
    </source>
</evidence>
<dbReference type="EMBL" id="JBEDUW010000007">
    <property type="protein sequence ID" value="KAK9914201.1"/>
    <property type="molecule type" value="Genomic_DNA"/>
</dbReference>
<name>A0AAW1W3R6_RUBAR</name>
<organism evidence="1 2">
    <name type="scientific">Rubus argutus</name>
    <name type="common">Southern blackberry</name>
    <dbReference type="NCBI Taxonomy" id="59490"/>
    <lineage>
        <taxon>Eukaryota</taxon>
        <taxon>Viridiplantae</taxon>
        <taxon>Streptophyta</taxon>
        <taxon>Embryophyta</taxon>
        <taxon>Tracheophyta</taxon>
        <taxon>Spermatophyta</taxon>
        <taxon>Magnoliopsida</taxon>
        <taxon>eudicotyledons</taxon>
        <taxon>Gunneridae</taxon>
        <taxon>Pentapetalae</taxon>
        <taxon>rosids</taxon>
        <taxon>fabids</taxon>
        <taxon>Rosales</taxon>
        <taxon>Rosaceae</taxon>
        <taxon>Rosoideae</taxon>
        <taxon>Rosoideae incertae sedis</taxon>
        <taxon>Rubus</taxon>
    </lineage>
</organism>
<evidence type="ECO:0008006" key="3">
    <source>
        <dbReference type="Google" id="ProtNLM"/>
    </source>
</evidence>